<keyword evidence="2" id="KW-1133">Transmembrane helix</keyword>
<evidence type="ECO:0000313" key="6">
    <source>
        <dbReference type="EMBL" id="CAH3144332.1"/>
    </source>
</evidence>
<dbReference type="EMBL" id="CALNXJ010000039">
    <property type="protein sequence ID" value="CAH3144332.1"/>
    <property type="molecule type" value="Genomic_DNA"/>
</dbReference>
<proteinExistence type="predicted"/>
<dbReference type="PANTHER" id="PTHR36902:SF1">
    <property type="entry name" value="ENRICHED IN SURFACE-LABELED PROTEOME PROTEIN 9"/>
    <property type="match status" value="1"/>
</dbReference>
<feature type="domain" description="LolA-like" evidence="4">
    <location>
        <begin position="33"/>
        <end position="226"/>
    </location>
</feature>
<feature type="domain" description="LolA-like" evidence="4">
    <location>
        <begin position="228"/>
        <end position="455"/>
    </location>
</feature>
<dbReference type="InterPro" id="IPR058265">
    <property type="entry name" value="DUF7959"/>
</dbReference>
<comment type="caution">
    <text evidence="6">The sequence shown here is derived from an EMBL/GenBank/DDBJ whole genome shotgun (WGS) entry which is preliminary data.</text>
</comment>
<dbReference type="PANTHER" id="PTHR36902">
    <property type="entry name" value="ENRICHED IN SURFACE-LABELED PROTEOME PROTEIN 9"/>
    <property type="match status" value="1"/>
</dbReference>
<keyword evidence="3" id="KW-0732">Signal</keyword>
<dbReference type="Pfam" id="PF25899">
    <property type="entry name" value="DUF7959"/>
    <property type="match status" value="1"/>
</dbReference>
<organism evidence="6 7">
    <name type="scientific">Pocillopora meandrina</name>
    <dbReference type="NCBI Taxonomy" id="46732"/>
    <lineage>
        <taxon>Eukaryota</taxon>
        <taxon>Metazoa</taxon>
        <taxon>Cnidaria</taxon>
        <taxon>Anthozoa</taxon>
        <taxon>Hexacorallia</taxon>
        <taxon>Scleractinia</taxon>
        <taxon>Astrocoeniina</taxon>
        <taxon>Pocilloporidae</taxon>
        <taxon>Pocillopora</taxon>
    </lineage>
</organism>
<evidence type="ECO:0000259" key="5">
    <source>
        <dbReference type="Pfam" id="PF25899"/>
    </source>
</evidence>
<accession>A0AAU9XF86</accession>
<dbReference type="Pfam" id="PF25898">
    <property type="entry name" value="LolA_2nd_metazoa"/>
    <property type="match status" value="2"/>
</dbReference>
<feature type="region of interest" description="Disordered" evidence="1">
    <location>
        <begin position="568"/>
        <end position="604"/>
    </location>
</feature>
<evidence type="ECO:0000313" key="7">
    <source>
        <dbReference type="Proteomes" id="UP001159428"/>
    </source>
</evidence>
<name>A0AAU9XF86_9CNID</name>
<dbReference type="InterPro" id="IPR058831">
    <property type="entry name" value="LolA-like_dom_2nd"/>
</dbReference>
<feature type="compositionally biased region" description="Basic and acidic residues" evidence="1">
    <location>
        <begin position="585"/>
        <end position="603"/>
    </location>
</feature>
<evidence type="ECO:0000256" key="3">
    <source>
        <dbReference type="SAM" id="SignalP"/>
    </source>
</evidence>
<feature type="chain" id="PRO_5043874573" evidence="3">
    <location>
        <begin position="19"/>
        <end position="648"/>
    </location>
</feature>
<sequence>MLSWFIFCFLAGLQASFGNYVPICQQASERNVSSPELPTFPPAFSTSVEVNIVNKNYTAIYKEFYDLAANKGSLQRTKDGKTTLSIYDYSLDERIDLDMSAQNCFVSSIYVGPRHFNFFGNNNSHIDSVSQLFHFAKRFNETYMGVVSIRGIRCNHWRACVVHGNSSYYLDYYFSVPGWKTSWPNATVVRAVINGTSVRGGALHDFYHVYDFFNFRPGSPNPSEFQLPSGYFCAGLKGLNKTVPKVPSAFSVNIEMRRIRRNRTFFVDSNWQEIYDLEKKLFLAKYPNWLSSHGQVVTIHDFNTGISYNISTGKTGPVCNISALSSLTGTWDVYRDGHHHIRMKTTHQLFNTPQRNGSSPLIYKGSSTVRGIDVDIWVGKGMIKKRTSNESTEAIFEYSFSKPKWIFMAGSQTNQTQVPVRLDMYTSDGHHLMFNMFNFDAEAAETTAFDIKPCFKWDEQRYVQFNLKGNYAKYAASREFKLSLSKTISEAANVTIIRVNGMRLMDNEGQMTVAFILLNKTKPFVDAEVTIYPENGLKDAVGTLKKTVQSGAFKVNFQTKAIPAEKSSFREGLVPATPPPAPPRPTEKPTGKPGPGDKSEVKTKGVSSGAAAGISILMLVVGIFGGLVVAHVIMKRRGTSLFQYQRQA</sequence>
<feature type="signal peptide" evidence="3">
    <location>
        <begin position="1"/>
        <end position="18"/>
    </location>
</feature>
<keyword evidence="7" id="KW-1185">Reference proteome</keyword>
<evidence type="ECO:0000256" key="2">
    <source>
        <dbReference type="SAM" id="Phobius"/>
    </source>
</evidence>
<keyword evidence="2" id="KW-0812">Transmembrane</keyword>
<gene>
    <name evidence="6" type="ORF">PMEA_00020978</name>
</gene>
<keyword evidence="2" id="KW-0472">Membrane</keyword>
<protein>
    <submittedName>
        <fullName evidence="6">Uncharacterized protein</fullName>
    </submittedName>
</protein>
<reference evidence="6 7" key="1">
    <citation type="submission" date="2022-05" db="EMBL/GenBank/DDBJ databases">
        <authorList>
            <consortium name="Genoscope - CEA"/>
            <person name="William W."/>
        </authorList>
    </citation>
    <scope>NUCLEOTIDE SEQUENCE [LARGE SCALE GENOMIC DNA]</scope>
</reference>
<evidence type="ECO:0000259" key="4">
    <source>
        <dbReference type="Pfam" id="PF25898"/>
    </source>
</evidence>
<feature type="transmembrane region" description="Helical" evidence="2">
    <location>
        <begin position="610"/>
        <end position="633"/>
    </location>
</feature>
<evidence type="ECO:0000256" key="1">
    <source>
        <dbReference type="SAM" id="MobiDB-lite"/>
    </source>
</evidence>
<dbReference type="Proteomes" id="UP001159428">
    <property type="component" value="Unassembled WGS sequence"/>
</dbReference>
<dbReference type="AlphaFoldDB" id="A0AAU9XF86"/>
<feature type="domain" description="DUF7959" evidence="5">
    <location>
        <begin position="474"/>
        <end position="577"/>
    </location>
</feature>